<gene>
    <name evidence="2" type="ORF">C8259_29375</name>
</gene>
<dbReference type="Proteomes" id="UP000241647">
    <property type="component" value="Unassembled WGS sequence"/>
</dbReference>
<dbReference type="InterPro" id="IPR007361">
    <property type="entry name" value="DUF427"/>
</dbReference>
<sequence>MQASGFAEWPDYRIDVRRIRNLVRVSHDDRLLAETTASLLVAEQDHGIVFYIPVADVRFDLLTLDEQLTSRCPFKGRARYWRPHDSAEPIAWEYTDPYPEVALIRDHIGFYQDRVRLEVGVANPAVSGVRQRAEAGSTRHAAE</sequence>
<dbReference type="RefSeq" id="WP_063027558.1">
    <property type="nucleotide sequence ID" value="NZ_PYHS01000020.1"/>
</dbReference>
<dbReference type="PANTHER" id="PTHR34310:SF8">
    <property type="entry name" value="CONSERVED PROTEIN"/>
    <property type="match status" value="1"/>
</dbReference>
<evidence type="ECO:0000259" key="1">
    <source>
        <dbReference type="Pfam" id="PF04248"/>
    </source>
</evidence>
<dbReference type="AlphaFoldDB" id="A0A2T2YTN3"/>
<dbReference type="Gene3D" id="2.170.150.40">
    <property type="entry name" value="Domain of unknown function (DUF427)"/>
    <property type="match status" value="1"/>
</dbReference>
<feature type="domain" description="DUF427" evidence="1">
    <location>
        <begin position="23"/>
        <end position="112"/>
    </location>
</feature>
<accession>A0A2T2YTN3</accession>
<proteinExistence type="predicted"/>
<dbReference type="PANTHER" id="PTHR34310">
    <property type="entry name" value="DUF427 DOMAIN PROTEIN (AFU_ORTHOLOGUE AFUA_3G02220)"/>
    <property type="match status" value="1"/>
</dbReference>
<evidence type="ECO:0000313" key="2">
    <source>
        <dbReference type="EMBL" id="PSR58885.1"/>
    </source>
</evidence>
<dbReference type="Pfam" id="PF04248">
    <property type="entry name" value="NTP_transf_9"/>
    <property type="match status" value="1"/>
</dbReference>
<comment type="caution">
    <text evidence="2">The sequence shown here is derived from an EMBL/GenBank/DDBJ whole genome shotgun (WGS) entry which is preliminary data.</text>
</comment>
<dbReference type="EMBL" id="PYHS01000020">
    <property type="protein sequence ID" value="PSR58885.1"/>
    <property type="molecule type" value="Genomic_DNA"/>
</dbReference>
<reference evidence="2 3" key="1">
    <citation type="submission" date="2018-02" db="EMBL/GenBank/DDBJ databases">
        <title>8 Nocardia nova and 1 Nocardia cyriacigeorgica strain used for evolution to TMP-SMX.</title>
        <authorList>
            <person name="Mehta H."/>
            <person name="Weng J."/>
            <person name="Shamoo Y."/>
        </authorList>
    </citation>
    <scope>NUCLEOTIDE SEQUENCE [LARGE SCALE GENOMIC DNA]</scope>
    <source>
        <strain evidence="2 3">ATCC 33727</strain>
    </source>
</reference>
<dbReference type="InterPro" id="IPR038694">
    <property type="entry name" value="DUF427_sf"/>
</dbReference>
<name>A0A2T2YTN3_9NOCA</name>
<protein>
    <submittedName>
        <fullName evidence="2">DUF427 domain-containing protein</fullName>
    </submittedName>
</protein>
<evidence type="ECO:0000313" key="3">
    <source>
        <dbReference type="Proteomes" id="UP000241647"/>
    </source>
</evidence>
<organism evidence="2 3">
    <name type="scientific">Nocardia nova</name>
    <dbReference type="NCBI Taxonomy" id="37330"/>
    <lineage>
        <taxon>Bacteria</taxon>
        <taxon>Bacillati</taxon>
        <taxon>Actinomycetota</taxon>
        <taxon>Actinomycetes</taxon>
        <taxon>Mycobacteriales</taxon>
        <taxon>Nocardiaceae</taxon>
        <taxon>Nocardia</taxon>
    </lineage>
</organism>